<protein>
    <recommendedName>
        <fullName evidence="4">Glycosyltransferase</fullName>
        <ecNumber evidence="4">2.4.1.-</ecNumber>
    </recommendedName>
</protein>
<comment type="caution">
    <text evidence="7">The sequence shown here is derived from an EMBL/GenBank/DDBJ whole genome shotgun (WGS) entry which is preliminary data.</text>
</comment>
<dbReference type="PANTHER" id="PTHR48047">
    <property type="entry name" value="GLYCOSYLTRANSFERASE"/>
    <property type="match status" value="1"/>
</dbReference>
<keyword evidence="3" id="KW-0328">Glycosyltransferase</keyword>
<feature type="domain" description="Glycosyltransferase N-terminal" evidence="6">
    <location>
        <begin position="21"/>
        <end position="255"/>
    </location>
</feature>
<proteinExistence type="inferred from homology"/>
<dbReference type="GO" id="GO:0035251">
    <property type="term" value="F:UDP-glucosyltransferase activity"/>
    <property type="evidence" value="ECO:0007669"/>
    <property type="project" value="TreeGrafter"/>
</dbReference>
<gene>
    <name evidence="7" type="ORF">E2562_030395</name>
</gene>
<comment type="similarity">
    <text evidence="1 3">Belongs to the UDP-glycosyltransferase family.</text>
</comment>
<evidence type="ECO:0000256" key="3">
    <source>
        <dbReference type="RuleBase" id="RU003718"/>
    </source>
</evidence>
<evidence type="ECO:0000259" key="6">
    <source>
        <dbReference type="Pfam" id="PF26168"/>
    </source>
</evidence>
<dbReference type="Gene3D" id="3.40.50.2000">
    <property type="entry name" value="Glycogen Phosphorylase B"/>
    <property type="match status" value="2"/>
</dbReference>
<evidence type="ECO:0000256" key="5">
    <source>
        <dbReference type="SAM" id="MobiDB-lite"/>
    </source>
</evidence>
<feature type="compositionally biased region" description="Basic and acidic residues" evidence="5">
    <location>
        <begin position="394"/>
        <end position="411"/>
    </location>
</feature>
<dbReference type="InterPro" id="IPR035595">
    <property type="entry name" value="UDP_glycos_trans_CS"/>
</dbReference>
<dbReference type="Pfam" id="PF26168">
    <property type="entry name" value="Glyco_transf_N"/>
    <property type="match status" value="1"/>
</dbReference>
<evidence type="ECO:0000313" key="7">
    <source>
        <dbReference type="EMBL" id="KAF0935108.1"/>
    </source>
</evidence>
<dbReference type="CDD" id="cd03784">
    <property type="entry name" value="GT1_Gtf-like"/>
    <property type="match status" value="1"/>
</dbReference>
<dbReference type="PROSITE" id="PS00375">
    <property type="entry name" value="UDPGT"/>
    <property type="match status" value="1"/>
</dbReference>
<organism evidence="7 8">
    <name type="scientific">Oryza meyeriana var. granulata</name>
    <dbReference type="NCBI Taxonomy" id="110450"/>
    <lineage>
        <taxon>Eukaryota</taxon>
        <taxon>Viridiplantae</taxon>
        <taxon>Streptophyta</taxon>
        <taxon>Embryophyta</taxon>
        <taxon>Tracheophyta</taxon>
        <taxon>Spermatophyta</taxon>
        <taxon>Magnoliopsida</taxon>
        <taxon>Liliopsida</taxon>
        <taxon>Poales</taxon>
        <taxon>Poaceae</taxon>
        <taxon>BOP clade</taxon>
        <taxon>Oryzoideae</taxon>
        <taxon>Oryzeae</taxon>
        <taxon>Oryzinae</taxon>
        <taxon>Oryza</taxon>
        <taxon>Oryza meyeriana</taxon>
    </lineage>
</organism>
<evidence type="ECO:0000256" key="1">
    <source>
        <dbReference type="ARBA" id="ARBA00009995"/>
    </source>
</evidence>
<dbReference type="InterPro" id="IPR058980">
    <property type="entry name" value="Glyco_transf_N"/>
</dbReference>
<dbReference type="InterPro" id="IPR002213">
    <property type="entry name" value="UDP_glucos_trans"/>
</dbReference>
<keyword evidence="8" id="KW-1185">Reference proteome</keyword>
<dbReference type="Pfam" id="PF00201">
    <property type="entry name" value="UDPGT"/>
    <property type="match status" value="1"/>
</dbReference>
<dbReference type="OrthoDB" id="5835829at2759"/>
<sequence length="500" mass="53992">MAVASDSVNATPPPSPSPHFVMVPFAAQGHTIPMVDLALLLAGRGARTSLVTTPLNAARLHGVADLVRMPVEIVEIPFPAPAVDGGLPPGCESVDQIKDLSQIFPFLGALRELAGPLDAYLRELAARPSCVISDSFNPWPAGVARRVGVPQLFFQSSSCFYSLCDLSAATHGMQQQQADGERYAVLGMPIRVEVTRATQPDFFDEAWWETVRKETMDATRNADGVVVNTFMDIADEFVACYEAALGKPVWTLGPFCLCNRDADAMASRGNRHDVAQSAVTAWLDAMDTDSVVYVNFGSLVRKVPRRGLVVRCWAPQLAILSHRAVGGFVTHGGWNSMLAAVTHGVPVVTWPHFADQFLNERTVVKMVSNEAVPVTRADVIQAVLALMDGGEVGEERRKKAKEYGEKARGAMEKGGSSSASVGAQRSEPAGDSGDHELEPGWQRCERELSPATERTGRQTAQPADEAASKFKPKLQHDEHKHELVPVAKLTGGGRRRPTGE</sequence>
<dbReference type="EMBL" id="SPHZ02000001">
    <property type="protein sequence ID" value="KAF0935108.1"/>
    <property type="molecule type" value="Genomic_DNA"/>
</dbReference>
<evidence type="ECO:0000256" key="4">
    <source>
        <dbReference type="RuleBase" id="RU362057"/>
    </source>
</evidence>
<dbReference type="SUPFAM" id="SSF53756">
    <property type="entry name" value="UDP-Glycosyltransferase/glycogen phosphorylase"/>
    <property type="match status" value="1"/>
</dbReference>
<accession>A0A6G1FDS9</accession>
<feature type="compositionally biased region" description="Basic and acidic residues" evidence="5">
    <location>
        <begin position="474"/>
        <end position="483"/>
    </location>
</feature>
<dbReference type="PANTHER" id="PTHR48047:SF25">
    <property type="entry name" value="OS02G0207100 PROTEIN"/>
    <property type="match status" value="1"/>
</dbReference>
<keyword evidence="2 3" id="KW-0808">Transferase</keyword>
<reference evidence="7 8" key="1">
    <citation type="submission" date="2019-11" db="EMBL/GenBank/DDBJ databases">
        <title>Whole genome sequence of Oryza granulata.</title>
        <authorList>
            <person name="Li W."/>
        </authorList>
    </citation>
    <scope>NUCLEOTIDE SEQUENCE [LARGE SCALE GENOMIC DNA]</scope>
    <source>
        <strain evidence="8">cv. Menghai</strain>
        <tissue evidence="7">Leaf</tissue>
    </source>
</reference>
<name>A0A6G1FDS9_9ORYZ</name>
<feature type="compositionally biased region" description="Basic and acidic residues" evidence="5">
    <location>
        <begin position="432"/>
        <end position="448"/>
    </location>
</feature>
<dbReference type="AlphaFoldDB" id="A0A6G1FDS9"/>
<dbReference type="EC" id="2.4.1.-" evidence="4"/>
<feature type="region of interest" description="Disordered" evidence="5">
    <location>
        <begin position="394"/>
        <end position="500"/>
    </location>
</feature>
<evidence type="ECO:0000256" key="2">
    <source>
        <dbReference type="ARBA" id="ARBA00022679"/>
    </source>
</evidence>
<dbReference type="Proteomes" id="UP000479710">
    <property type="component" value="Unassembled WGS sequence"/>
</dbReference>
<evidence type="ECO:0000313" key="8">
    <source>
        <dbReference type="Proteomes" id="UP000479710"/>
    </source>
</evidence>